<dbReference type="GO" id="GO:0005737">
    <property type="term" value="C:cytoplasm"/>
    <property type="evidence" value="ECO:0007669"/>
    <property type="project" value="UniProtKB-SubCell"/>
</dbReference>
<comment type="caution">
    <text evidence="12">The sequence shown here is derived from an EMBL/GenBank/DDBJ whole genome shotgun (WGS) entry which is preliminary data.</text>
</comment>
<dbReference type="PANTHER" id="PTHR22891">
    <property type="entry name" value="EUKARYOTIC TRANSLATION INITIATION FACTOR 2C"/>
    <property type="match status" value="1"/>
</dbReference>
<evidence type="ECO:0000313" key="11">
    <source>
        <dbReference type="EMBL" id="CAF0725017.1"/>
    </source>
</evidence>
<dbReference type="Pfam" id="PF02170">
    <property type="entry name" value="PAZ"/>
    <property type="match status" value="1"/>
</dbReference>
<evidence type="ECO:0000256" key="4">
    <source>
        <dbReference type="ARBA" id="ARBA00022782"/>
    </source>
</evidence>
<evidence type="ECO:0000256" key="7">
    <source>
        <dbReference type="ARBA" id="ARBA00038291"/>
    </source>
</evidence>
<keyword evidence="6" id="KW-0943">RNA-mediated gene silencing</keyword>
<keyword evidence="15" id="KW-1185">Reference proteome</keyword>
<dbReference type="CDD" id="cd04658">
    <property type="entry name" value="Piwi_piwi-like_Euk"/>
    <property type="match status" value="1"/>
</dbReference>
<dbReference type="GO" id="GO:0003723">
    <property type="term" value="F:RNA binding"/>
    <property type="evidence" value="ECO:0007669"/>
    <property type="project" value="UniProtKB-KW"/>
</dbReference>
<keyword evidence="2" id="KW-0217">Developmental protein</keyword>
<feature type="domain" description="PAZ" evidence="9">
    <location>
        <begin position="291"/>
        <end position="405"/>
    </location>
</feature>
<feature type="region of interest" description="Disordered" evidence="8">
    <location>
        <begin position="1"/>
        <end position="35"/>
    </location>
</feature>
<dbReference type="Proteomes" id="UP000682733">
    <property type="component" value="Unassembled WGS sequence"/>
</dbReference>
<accession>A0A813R424</accession>
<dbReference type="SUPFAM" id="SSF53098">
    <property type="entry name" value="Ribonuclease H-like"/>
    <property type="match status" value="1"/>
</dbReference>
<proteinExistence type="inferred from homology"/>
<dbReference type="Pfam" id="PF23278">
    <property type="entry name" value="Piwi_N"/>
    <property type="match status" value="1"/>
</dbReference>
<dbReference type="CDD" id="cd02845">
    <property type="entry name" value="PAZ_piwi_like"/>
    <property type="match status" value="1"/>
</dbReference>
<dbReference type="EMBL" id="CAJOBA010000045">
    <property type="protein sequence ID" value="CAF3498129.1"/>
    <property type="molecule type" value="Genomic_DNA"/>
</dbReference>
<evidence type="ECO:0000259" key="9">
    <source>
        <dbReference type="PROSITE" id="PS50821"/>
    </source>
</evidence>
<dbReference type="Pfam" id="PF02171">
    <property type="entry name" value="Piwi"/>
    <property type="match status" value="1"/>
</dbReference>
<dbReference type="Proteomes" id="UP000663829">
    <property type="component" value="Unassembled WGS sequence"/>
</dbReference>
<dbReference type="Gene3D" id="3.40.50.2300">
    <property type="match status" value="1"/>
</dbReference>
<keyword evidence="3" id="KW-0963">Cytoplasm</keyword>
<evidence type="ECO:0000256" key="2">
    <source>
        <dbReference type="ARBA" id="ARBA00022473"/>
    </source>
</evidence>
<dbReference type="OrthoDB" id="10252740at2759"/>
<gene>
    <name evidence="12" type="ORF">GPM918_LOCUS2206</name>
    <name evidence="11" type="ORF">OVA965_LOCUS359</name>
    <name evidence="14" type="ORF">SRO942_LOCUS2206</name>
    <name evidence="13" type="ORF">TMI583_LOCUS359</name>
</gene>
<comment type="similarity">
    <text evidence="7">Belongs to the argonaute family. Piwi subfamily.</text>
</comment>
<evidence type="ECO:0000256" key="5">
    <source>
        <dbReference type="ARBA" id="ARBA00022884"/>
    </source>
</evidence>
<comment type="subcellular location">
    <subcellularLocation>
        <location evidence="1">Cytoplasm</location>
    </subcellularLocation>
</comment>
<dbReference type="AlphaFoldDB" id="A0A813R424"/>
<dbReference type="InterPro" id="IPR036397">
    <property type="entry name" value="RNaseH_sf"/>
</dbReference>
<evidence type="ECO:0000313" key="15">
    <source>
        <dbReference type="Proteomes" id="UP000663829"/>
    </source>
</evidence>
<dbReference type="PROSITE" id="PS50822">
    <property type="entry name" value="PIWI"/>
    <property type="match status" value="1"/>
</dbReference>
<dbReference type="InterPro" id="IPR012337">
    <property type="entry name" value="RNaseH-like_sf"/>
</dbReference>
<dbReference type="SUPFAM" id="SSF101690">
    <property type="entry name" value="PAZ domain"/>
    <property type="match status" value="1"/>
</dbReference>
<feature type="domain" description="Piwi" evidence="10">
    <location>
        <begin position="572"/>
        <end position="862"/>
    </location>
</feature>
<evidence type="ECO:0000256" key="8">
    <source>
        <dbReference type="SAM" id="MobiDB-lite"/>
    </source>
</evidence>
<dbReference type="InterPro" id="IPR003100">
    <property type="entry name" value="PAZ_dom"/>
</dbReference>
<sequence length="876" mass="99639">MSNTNLPGQPGRARGRGRARALAAESELPPTGAAAATAAQQAVGSQSLILGAGGTATTAERPVRPAPLLMQTPRGRGIEQIQSGMAQMRIGEGGRSRGRGLTAEAPTMVLKPIGLEKRGTNGEPISLIANYVRLLASPQWTLFQYHIEFVPNEIESRRMKRELLVQHRGILRDVAFDGQQLFSFEDFGEEKEVTSRHPVSAQDIRIILRKVGTNAPESPQFFHLANLVVRKLLEMAGLKLIGRNYYQFDRKIELPHYRLTLYPGFITNVNIFEGQLMINVDLSHKVLNNVSVYQRLQDIFNQTQGDYVRAQDQAAREMVGQIVMTTYNNRTYRVDEIAWDKDPKFLFKKRDGTEIPLTQYYLERYQHKIQDEGQPLLISRPSKRDRRAGVTGPILLIPELCRETGTCISDAMRSDFGFMKEFASHTHIDPNTRYLRLQEFIADLNGNMEAQKELSKWQIQLDENLIEFQGRILDREQIHYADKSINYKTEEADWSRDGRSLKHISAKKLSNWIVLYTGKDAGTTEGFIEALNQVCTPFGMHLEYPEMIQLQNDRPESYLNALNTKVRINTDMVVCVLPNNRKDRYDALKKYLCLDVGVPSQMVLTKTLTKRNQLMSVATKIGIQMNAKLGGEIWGVTIPSKGLMVVGMDSYHEKRGPSVGAFVASINPGCTRFYSRVIYQKTTQELVDGITLCLRDSLQEYYKANSTLPDKIIIYRDGVGDGQLPVVAEQELPQILETMPKIMPDYDPKLAMVIVKKRGTSRFFAKNHRQLFNPPPGTIIDHTVTNVNWYDFYLISQCARQGTVAPTHFNVIWDRTSLKVDHMQRLTHKMCHMYYNWPGTIRVPAVCQYAHKLAYLVGQSLHQDFNRNLSDKLFYL</sequence>
<evidence type="ECO:0000259" key="10">
    <source>
        <dbReference type="PROSITE" id="PS50822"/>
    </source>
</evidence>
<reference evidence="12" key="1">
    <citation type="submission" date="2021-02" db="EMBL/GenBank/DDBJ databases">
        <authorList>
            <person name="Nowell W R."/>
        </authorList>
    </citation>
    <scope>NUCLEOTIDE SEQUENCE</scope>
</reference>
<dbReference type="EMBL" id="CAJNOQ010000236">
    <property type="protein sequence ID" value="CAF0776223.1"/>
    <property type="molecule type" value="Genomic_DNA"/>
</dbReference>
<dbReference type="GO" id="GO:0031047">
    <property type="term" value="P:regulatory ncRNA-mediated gene silencing"/>
    <property type="evidence" value="ECO:0007669"/>
    <property type="project" value="UniProtKB-KW"/>
</dbReference>
<evidence type="ECO:0000256" key="6">
    <source>
        <dbReference type="ARBA" id="ARBA00023158"/>
    </source>
</evidence>
<dbReference type="Proteomes" id="UP000677228">
    <property type="component" value="Unassembled WGS sequence"/>
</dbReference>
<dbReference type="FunFam" id="3.30.420.10:FF:000014">
    <property type="entry name" value="Piwi-like RNA-mediated gene silencing 1"/>
    <property type="match status" value="1"/>
</dbReference>
<keyword evidence="5" id="KW-0694">RNA-binding</keyword>
<evidence type="ECO:0000313" key="14">
    <source>
        <dbReference type="EMBL" id="CAF3558785.1"/>
    </source>
</evidence>
<dbReference type="FunFam" id="2.170.260.10:FF:000003">
    <property type="entry name" value="Piwi-like RNA-mediated gene silencing 2"/>
    <property type="match status" value="1"/>
</dbReference>
<dbReference type="SMART" id="SM00949">
    <property type="entry name" value="PAZ"/>
    <property type="match status" value="1"/>
</dbReference>
<dbReference type="GO" id="GO:0030154">
    <property type="term" value="P:cell differentiation"/>
    <property type="evidence" value="ECO:0007669"/>
    <property type="project" value="UniProtKB-KW"/>
</dbReference>
<name>A0A813R424_9BILA</name>
<keyword evidence="4" id="KW-0221">Differentiation</keyword>
<dbReference type="Proteomes" id="UP000681722">
    <property type="component" value="Unassembled WGS sequence"/>
</dbReference>
<protein>
    <recommendedName>
        <fullName evidence="16">Piwi</fullName>
    </recommendedName>
</protein>
<evidence type="ECO:0000313" key="13">
    <source>
        <dbReference type="EMBL" id="CAF3498129.1"/>
    </source>
</evidence>
<dbReference type="Gene3D" id="3.30.420.10">
    <property type="entry name" value="Ribonuclease H-like superfamily/Ribonuclease H"/>
    <property type="match status" value="1"/>
</dbReference>
<evidence type="ECO:0000256" key="3">
    <source>
        <dbReference type="ARBA" id="ARBA00022490"/>
    </source>
</evidence>
<dbReference type="SMART" id="SM00950">
    <property type="entry name" value="Piwi"/>
    <property type="match status" value="1"/>
</dbReference>
<dbReference type="EMBL" id="CAJNOK010000045">
    <property type="protein sequence ID" value="CAF0725017.1"/>
    <property type="molecule type" value="Genomic_DNA"/>
</dbReference>
<evidence type="ECO:0008006" key="16">
    <source>
        <dbReference type="Google" id="ProtNLM"/>
    </source>
</evidence>
<evidence type="ECO:0000256" key="1">
    <source>
        <dbReference type="ARBA" id="ARBA00004496"/>
    </source>
</evidence>
<organism evidence="12 15">
    <name type="scientific">Didymodactylos carnosus</name>
    <dbReference type="NCBI Taxonomy" id="1234261"/>
    <lineage>
        <taxon>Eukaryota</taxon>
        <taxon>Metazoa</taxon>
        <taxon>Spiralia</taxon>
        <taxon>Gnathifera</taxon>
        <taxon>Rotifera</taxon>
        <taxon>Eurotatoria</taxon>
        <taxon>Bdelloidea</taxon>
        <taxon>Philodinida</taxon>
        <taxon>Philodinidae</taxon>
        <taxon>Didymodactylos</taxon>
    </lineage>
</organism>
<dbReference type="PROSITE" id="PS50821">
    <property type="entry name" value="PAZ"/>
    <property type="match status" value="1"/>
</dbReference>
<dbReference type="InterPro" id="IPR003165">
    <property type="entry name" value="Piwi"/>
</dbReference>
<dbReference type="EMBL" id="CAJOBC010000236">
    <property type="protein sequence ID" value="CAF3558785.1"/>
    <property type="molecule type" value="Genomic_DNA"/>
</dbReference>
<dbReference type="Gene3D" id="2.170.260.10">
    <property type="entry name" value="paz domain"/>
    <property type="match status" value="1"/>
</dbReference>
<dbReference type="InterPro" id="IPR036085">
    <property type="entry name" value="PAZ_dom_sf"/>
</dbReference>
<evidence type="ECO:0000313" key="12">
    <source>
        <dbReference type="EMBL" id="CAF0776223.1"/>
    </source>
</evidence>